<evidence type="ECO:0000313" key="2">
    <source>
        <dbReference type="EMBL" id="GAA2589562.1"/>
    </source>
</evidence>
<dbReference type="Proteomes" id="UP001501509">
    <property type="component" value="Unassembled WGS sequence"/>
</dbReference>
<evidence type="ECO:0000313" key="3">
    <source>
        <dbReference type="Proteomes" id="UP001501509"/>
    </source>
</evidence>
<dbReference type="EMBL" id="BAAATD010000002">
    <property type="protein sequence ID" value="GAA2589562.1"/>
    <property type="molecule type" value="Genomic_DNA"/>
</dbReference>
<proteinExistence type="predicted"/>
<keyword evidence="3" id="KW-1185">Reference proteome</keyword>
<accession>A0ABN3PMF2</accession>
<comment type="caution">
    <text evidence="2">The sequence shown here is derived from an EMBL/GenBank/DDBJ whole genome shotgun (WGS) entry which is preliminary data.</text>
</comment>
<reference evidence="2 3" key="1">
    <citation type="journal article" date="2019" name="Int. J. Syst. Evol. Microbiol.">
        <title>The Global Catalogue of Microorganisms (GCM) 10K type strain sequencing project: providing services to taxonomists for standard genome sequencing and annotation.</title>
        <authorList>
            <consortium name="The Broad Institute Genomics Platform"/>
            <consortium name="The Broad Institute Genome Sequencing Center for Infectious Disease"/>
            <person name="Wu L."/>
            <person name="Ma J."/>
        </authorList>
    </citation>
    <scope>NUCLEOTIDE SEQUENCE [LARGE SCALE GENOMIC DNA]</scope>
    <source>
        <strain evidence="2 3">JCM 6833</strain>
    </source>
</reference>
<feature type="chain" id="PRO_5045430333" description="Secreted protein" evidence="1">
    <location>
        <begin position="17"/>
        <end position="136"/>
    </location>
</feature>
<gene>
    <name evidence="2" type="ORF">GCM10010411_23060</name>
</gene>
<organism evidence="2 3">
    <name type="scientific">Actinomadura fulvescens</name>
    <dbReference type="NCBI Taxonomy" id="46160"/>
    <lineage>
        <taxon>Bacteria</taxon>
        <taxon>Bacillati</taxon>
        <taxon>Actinomycetota</taxon>
        <taxon>Actinomycetes</taxon>
        <taxon>Streptosporangiales</taxon>
        <taxon>Thermomonosporaceae</taxon>
        <taxon>Actinomadura</taxon>
    </lineage>
</organism>
<keyword evidence="1" id="KW-0732">Signal</keyword>
<protein>
    <recommendedName>
        <fullName evidence="4">Secreted protein</fullName>
    </recommendedName>
</protein>
<feature type="signal peptide" evidence="1">
    <location>
        <begin position="1"/>
        <end position="16"/>
    </location>
</feature>
<evidence type="ECO:0000256" key="1">
    <source>
        <dbReference type="SAM" id="SignalP"/>
    </source>
</evidence>
<name>A0ABN3PMF2_9ACTN</name>
<evidence type="ECO:0008006" key="4">
    <source>
        <dbReference type="Google" id="ProtNLM"/>
    </source>
</evidence>
<sequence>MAVAAAPASAAPAAPAAPVAAQAVSGEDANALACRSATSVYSDKGKRGSVYAKICWNSKSFTVRGTIKDHAPRDRFVRVGVHVRYNNRVHKSGYPFWLNQKQASTKSWSLSSKGYGFRFRVCVKDSWSRMWCGAWK</sequence>